<comment type="caution">
    <text evidence="2">The sequence shown here is derived from an EMBL/GenBank/DDBJ whole genome shotgun (WGS) entry which is preliminary data.</text>
</comment>
<evidence type="ECO:0000313" key="2">
    <source>
        <dbReference type="EMBL" id="CAH0543263.1"/>
    </source>
</evidence>
<dbReference type="Proteomes" id="UP000838748">
    <property type="component" value="Unassembled WGS sequence"/>
</dbReference>
<protein>
    <recommendedName>
        <fullName evidence="4">Organic solvent tolerance-like N-terminal domain-containing protein</fullName>
    </recommendedName>
</protein>
<name>A0ABM9AAE8_9VIBR</name>
<feature type="chain" id="PRO_5046576269" description="Organic solvent tolerance-like N-terminal domain-containing protein" evidence="1">
    <location>
        <begin position="25"/>
        <end position="115"/>
    </location>
</feature>
<keyword evidence="1" id="KW-0732">Signal</keyword>
<keyword evidence="3" id="KW-1185">Reference proteome</keyword>
<proteinExistence type="predicted"/>
<gene>
    <name evidence="2" type="ORF">VMF7928_04497</name>
</gene>
<organism evidence="2 3">
    <name type="scientific">Vibrio marisflavi CECT 7928</name>
    <dbReference type="NCBI Taxonomy" id="634439"/>
    <lineage>
        <taxon>Bacteria</taxon>
        <taxon>Pseudomonadati</taxon>
        <taxon>Pseudomonadota</taxon>
        <taxon>Gammaproteobacteria</taxon>
        <taxon>Vibrionales</taxon>
        <taxon>Vibrionaceae</taxon>
        <taxon>Vibrio</taxon>
    </lineage>
</organism>
<sequence>MKKLNVLLYPIVAVLSLIAHVAMAKPTMQINSDNISNDGAQAVYTGNVNIVVKEGPLHVTADSIETIGGQTFYKGNVVIDVGDQQYNMDEAFIVNDSKSDRTTVYANKVISTYKG</sequence>
<evidence type="ECO:0000313" key="3">
    <source>
        <dbReference type="Proteomes" id="UP000838748"/>
    </source>
</evidence>
<evidence type="ECO:0000256" key="1">
    <source>
        <dbReference type="SAM" id="SignalP"/>
    </source>
</evidence>
<reference evidence="2" key="1">
    <citation type="submission" date="2021-11" db="EMBL/GenBank/DDBJ databases">
        <authorList>
            <person name="Rodrigo-Torres L."/>
            <person name="Arahal R. D."/>
            <person name="Lucena T."/>
        </authorList>
    </citation>
    <scope>NUCLEOTIDE SEQUENCE</scope>
    <source>
        <strain evidence="2">CECT 7928</strain>
    </source>
</reference>
<accession>A0ABM9AAE8</accession>
<dbReference type="EMBL" id="CAKLDM010000005">
    <property type="protein sequence ID" value="CAH0543263.1"/>
    <property type="molecule type" value="Genomic_DNA"/>
</dbReference>
<dbReference type="RefSeq" id="WP_237364178.1">
    <property type="nucleotide sequence ID" value="NZ_CAKLDM010000005.1"/>
</dbReference>
<feature type="signal peptide" evidence="1">
    <location>
        <begin position="1"/>
        <end position="24"/>
    </location>
</feature>
<evidence type="ECO:0008006" key="4">
    <source>
        <dbReference type="Google" id="ProtNLM"/>
    </source>
</evidence>